<dbReference type="Pfam" id="PF01436">
    <property type="entry name" value="NHL"/>
    <property type="match status" value="2"/>
</dbReference>
<dbReference type="GO" id="GO:0050982">
    <property type="term" value="P:detection of mechanical stimulus"/>
    <property type="evidence" value="ECO:0007669"/>
    <property type="project" value="TreeGrafter"/>
</dbReference>
<dbReference type="PANTHER" id="PTHR10877:SF150">
    <property type="entry name" value="REJ DOMAIN-CONTAINING PROTEIN"/>
    <property type="match status" value="1"/>
</dbReference>
<dbReference type="CDD" id="cd05819">
    <property type="entry name" value="NHL"/>
    <property type="match status" value="1"/>
</dbReference>
<dbReference type="InterPro" id="IPR051223">
    <property type="entry name" value="Polycystin"/>
</dbReference>
<evidence type="ECO:0000256" key="2">
    <source>
        <dbReference type="ARBA" id="ARBA00007200"/>
    </source>
</evidence>
<dbReference type="InterPro" id="IPR001258">
    <property type="entry name" value="NHL_repeat"/>
</dbReference>
<evidence type="ECO:0000256" key="1">
    <source>
        <dbReference type="ARBA" id="ARBA00004141"/>
    </source>
</evidence>
<dbReference type="EMBL" id="CAJNOR010004278">
    <property type="protein sequence ID" value="CAF1489776.1"/>
    <property type="molecule type" value="Genomic_DNA"/>
</dbReference>
<proteinExistence type="inferred from homology"/>
<dbReference type="PROSITE" id="PS51125">
    <property type="entry name" value="NHL"/>
    <property type="match status" value="2"/>
</dbReference>
<evidence type="ECO:0000256" key="4">
    <source>
        <dbReference type="ARBA" id="ARBA00022737"/>
    </source>
</evidence>
<feature type="repeat" description="NHL" evidence="7">
    <location>
        <begin position="132"/>
        <end position="162"/>
    </location>
</feature>
<accession>A0A815SBH2</accession>
<dbReference type="Proteomes" id="UP000663828">
    <property type="component" value="Unassembled WGS sequence"/>
</dbReference>
<dbReference type="GO" id="GO:0016020">
    <property type="term" value="C:membrane"/>
    <property type="evidence" value="ECO:0007669"/>
    <property type="project" value="UniProtKB-SubCell"/>
</dbReference>
<dbReference type="Gene3D" id="2.120.10.30">
    <property type="entry name" value="TolB, C-terminal domain"/>
    <property type="match status" value="2"/>
</dbReference>
<dbReference type="SUPFAM" id="SSF101898">
    <property type="entry name" value="NHL repeat"/>
    <property type="match status" value="1"/>
</dbReference>
<dbReference type="Pfam" id="PF08016">
    <property type="entry name" value="PKD_channel"/>
    <property type="match status" value="1"/>
</dbReference>
<name>A0A815SBH2_ADIRI</name>
<evidence type="ECO:0000256" key="3">
    <source>
        <dbReference type="ARBA" id="ARBA00022692"/>
    </source>
</evidence>
<evidence type="ECO:0000256" key="5">
    <source>
        <dbReference type="ARBA" id="ARBA00022989"/>
    </source>
</evidence>
<keyword evidence="4" id="KW-0677">Repeat</keyword>
<comment type="subcellular location">
    <subcellularLocation>
        <location evidence="1">Membrane</location>
        <topology evidence="1">Multi-pass membrane protein</topology>
    </subcellularLocation>
</comment>
<keyword evidence="3 8" id="KW-0812">Transmembrane</keyword>
<feature type="domain" description="Polycystin cation channel PKD1/PKD2" evidence="9">
    <location>
        <begin position="510"/>
        <end position="618"/>
    </location>
</feature>
<comment type="caution">
    <text evidence="10">The sequence shown here is derived from an EMBL/GenBank/DDBJ whole genome shotgun (WGS) entry which is preliminary data.</text>
</comment>
<sequence length="726" mass="82211">MAVDTDFCFHTINISRIVVVNLTSLTITRNIGSGPGAFPNQFNACTYLCVVGTSIYVLDRLNYRIQQWAINGTNPTTRIGTIGFSYAIFVDQYENLYDSLLNDNKVISYPPNSTISSIVAGNGNASSQPSRLNFPNGIYVNNDLTVYVADYNNHRIQIWSARASSRKTVTEDGTYGSDLSRLNNASAPNSTTDVCIISCTGNYGTSTRQLNYPVDLQFDSYGSLYVCDNGNHRIQKFAILHNPIETITTSQVPSTDCSDPIISRWPYNPSISMPRQIRRSEDFSISSSLDLYCKQSLAVFEQWTIHKCLDSSCSLKQSMTISSVHLTLVELFIPSKTPDYRVYQLTLTAYQQSLIVNPEKFSIDPDQSHFNSTNWNYTYFYGIYNQVLSPIDMSPNNGSLWSYGLNSSRSSLVISPGFLSSNQTYHFQVQLTSIYNSSVISTGNLLVQVQDDISMVIIIKEAHYTSPYAHTLSDEFAHLLYGGNQNGVCQVLTSISQVLTATTNQPNYLSMLQFDARPSQFLDTLKYVRKDLFYFGWIFLIIYISFMSLFYLLFHSKIWTCSELYRTNEILLLLKFDSEDLYQANVVLGPLVFALFIYFAVFICGTMMIAIINNGFRQIRSVDQTMATSDENLFVFLLEHAKHKLGFRGKNGMRPQDETSVEHDSPVDELLSEIDELDRILKKKNKQLDQIPEIQEHQLWTPYSISSVINYPALESYLKTNSSEQV</sequence>
<comment type="similarity">
    <text evidence="2">Belongs to the polycystin family.</text>
</comment>
<keyword evidence="6 8" id="KW-0472">Membrane</keyword>
<dbReference type="InterPro" id="IPR011042">
    <property type="entry name" value="6-blade_b-propeller_TolB-like"/>
</dbReference>
<dbReference type="InterPro" id="IPR013122">
    <property type="entry name" value="PKD1_2_channel"/>
</dbReference>
<evidence type="ECO:0000256" key="7">
    <source>
        <dbReference type="PROSITE-ProRule" id="PRU00504"/>
    </source>
</evidence>
<keyword evidence="5 8" id="KW-1133">Transmembrane helix</keyword>
<dbReference type="AlphaFoldDB" id="A0A815SBH2"/>
<evidence type="ECO:0000256" key="6">
    <source>
        <dbReference type="ARBA" id="ARBA00023136"/>
    </source>
</evidence>
<evidence type="ECO:0000313" key="10">
    <source>
        <dbReference type="EMBL" id="CAF1489776.1"/>
    </source>
</evidence>
<feature type="repeat" description="NHL" evidence="7">
    <location>
        <begin position="201"/>
        <end position="240"/>
    </location>
</feature>
<evidence type="ECO:0000313" key="11">
    <source>
        <dbReference type="Proteomes" id="UP000663828"/>
    </source>
</evidence>
<evidence type="ECO:0000256" key="8">
    <source>
        <dbReference type="SAM" id="Phobius"/>
    </source>
</evidence>
<dbReference type="GO" id="GO:0005262">
    <property type="term" value="F:calcium channel activity"/>
    <property type="evidence" value="ECO:0007669"/>
    <property type="project" value="TreeGrafter"/>
</dbReference>
<gene>
    <name evidence="10" type="ORF">XAT740_LOCUS39018</name>
</gene>
<feature type="transmembrane region" description="Helical" evidence="8">
    <location>
        <begin position="591"/>
        <end position="612"/>
    </location>
</feature>
<feature type="transmembrane region" description="Helical" evidence="8">
    <location>
        <begin position="532"/>
        <end position="554"/>
    </location>
</feature>
<reference evidence="10" key="1">
    <citation type="submission" date="2021-02" db="EMBL/GenBank/DDBJ databases">
        <authorList>
            <person name="Nowell W R."/>
        </authorList>
    </citation>
    <scope>NUCLEOTIDE SEQUENCE</scope>
</reference>
<protein>
    <recommendedName>
        <fullName evidence="9">Polycystin cation channel PKD1/PKD2 domain-containing protein</fullName>
    </recommendedName>
</protein>
<dbReference type="PANTHER" id="PTHR10877">
    <property type="entry name" value="POLYCYSTIN FAMILY MEMBER"/>
    <property type="match status" value="1"/>
</dbReference>
<organism evidence="10 11">
    <name type="scientific">Adineta ricciae</name>
    <name type="common">Rotifer</name>
    <dbReference type="NCBI Taxonomy" id="249248"/>
    <lineage>
        <taxon>Eukaryota</taxon>
        <taxon>Metazoa</taxon>
        <taxon>Spiralia</taxon>
        <taxon>Gnathifera</taxon>
        <taxon>Rotifera</taxon>
        <taxon>Eurotatoria</taxon>
        <taxon>Bdelloidea</taxon>
        <taxon>Adinetida</taxon>
        <taxon>Adinetidae</taxon>
        <taxon>Adineta</taxon>
    </lineage>
</organism>
<evidence type="ECO:0000259" key="9">
    <source>
        <dbReference type="Pfam" id="PF08016"/>
    </source>
</evidence>
<keyword evidence="11" id="KW-1185">Reference proteome</keyword>